<evidence type="ECO:0000259" key="5">
    <source>
        <dbReference type="PROSITE" id="PS50011"/>
    </source>
</evidence>
<dbReference type="OMA" id="YWARIRS"/>
<keyword evidence="6" id="KW-0808">Transferase</keyword>
<proteinExistence type="predicted"/>
<dbReference type="InterPro" id="IPR000719">
    <property type="entry name" value="Prot_kinase_dom"/>
</dbReference>
<dbReference type="OrthoDB" id="5979581at2759"/>
<keyword evidence="2 4" id="KW-0547">Nucleotide-binding</keyword>
<dbReference type="GO" id="GO:0005524">
    <property type="term" value="F:ATP binding"/>
    <property type="evidence" value="ECO:0007669"/>
    <property type="project" value="UniProtKB-UniRule"/>
</dbReference>
<evidence type="ECO:0000313" key="6">
    <source>
        <dbReference type="EMBL" id="OJT02961.1"/>
    </source>
</evidence>
<dbReference type="InterPro" id="IPR050117">
    <property type="entry name" value="MAPK"/>
</dbReference>
<dbReference type="Gene3D" id="1.10.510.10">
    <property type="entry name" value="Transferase(Phosphotransferase) domain 1"/>
    <property type="match status" value="1"/>
</dbReference>
<dbReference type="SMART" id="SM00220">
    <property type="entry name" value="S_TKc"/>
    <property type="match status" value="1"/>
</dbReference>
<dbReference type="InterPro" id="IPR011009">
    <property type="entry name" value="Kinase-like_dom_sf"/>
</dbReference>
<sequence length="407" mass="44843">MEVEGFHFDSMGTTEEQERYCLGGFHPIAIGDMLDPQAGLAPSERRYRILHKLGFGSYATVWLARDIRSGTFVAVKVTTADSGASEEREAKMLAKATAAQGDTSPMHILRLHDHFAIVGPNGLHHVLVTDVVLPILSVGIHRTSPDWRKAAARGLVLGVAQMHRHGVKHGDLHLGNLGCAMPELLNQDEDDVVQDLSPYELTVVLPRDPRVQTASLPPYVVMPCQLSAYWARIRSSDSPPDVKILDFGNAREMHEPAGELQCAVEACAPELAFARVARKEACPEWDASSDVWAVGTTIYEIVAGSSLFYGIGLADGLLDTMVKLTGAVPPAWQSYWNVRPRLQGTEVSSQATTEEWERRRATLRAGCVDEADADQLVQLLRRVLVLDPEKRPTIDEVLQDPWFQDAK</sequence>
<feature type="binding site" evidence="4">
    <location>
        <position position="76"/>
    </location>
    <ligand>
        <name>ATP</name>
        <dbReference type="ChEBI" id="CHEBI:30616"/>
    </ligand>
</feature>
<dbReference type="SUPFAM" id="SSF56112">
    <property type="entry name" value="Protein kinase-like (PK-like)"/>
    <property type="match status" value="1"/>
</dbReference>
<evidence type="ECO:0000256" key="1">
    <source>
        <dbReference type="ARBA" id="ARBA00022527"/>
    </source>
</evidence>
<feature type="domain" description="Protein kinase" evidence="5">
    <location>
        <begin position="47"/>
        <end position="403"/>
    </location>
</feature>
<gene>
    <name evidence="6" type="ORF">TRAPUB_6500</name>
</gene>
<evidence type="ECO:0000256" key="4">
    <source>
        <dbReference type="PROSITE-ProRule" id="PRU10141"/>
    </source>
</evidence>
<evidence type="ECO:0000256" key="3">
    <source>
        <dbReference type="ARBA" id="ARBA00022840"/>
    </source>
</evidence>
<organism evidence="6 7">
    <name type="scientific">Trametes pubescens</name>
    <name type="common">White-rot fungus</name>
    <dbReference type="NCBI Taxonomy" id="154538"/>
    <lineage>
        <taxon>Eukaryota</taxon>
        <taxon>Fungi</taxon>
        <taxon>Dikarya</taxon>
        <taxon>Basidiomycota</taxon>
        <taxon>Agaricomycotina</taxon>
        <taxon>Agaricomycetes</taxon>
        <taxon>Polyporales</taxon>
        <taxon>Polyporaceae</taxon>
        <taxon>Trametes</taxon>
    </lineage>
</organism>
<comment type="caution">
    <text evidence="6">The sequence shown here is derived from an EMBL/GenBank/DDBJ whole genome shotgun (WGS) entry which is preliminary data.</text>
</comment>
<dbReference type="AlphaFoldDB" id="A0A1M2V5T8"/>
<dbReference type="InterPro" id="IPR017441">
    <property type="entry name" value="Protein_kinase_ATP_BS"/>
</dbReference>
<evidence type="ECO:0000256" key="2">
    <source>
        <dbReference type="ARBA" id="ARBA00022741"/>
    </source>
</evidence>
<reference evidence="6 7" key="1">
    <citation type="submission" date="2016-10" db="EMBL/GenBank/DDBJ databases">
        <title>Genome sequence of the basidiomycete white-rot fungus Trametes pubescens.</title>
        <authorList>
            <person name="Makela M.R."/>
            <person name="Granchi Z."/>
            <person name="Peng M."/>
            <person name="De Vries R.P."/>
            <person name="Grigoriev I."/>
            <person name="Riley R."/>
            <person name="Hilden K."/>
        </authorList>
    </citation>
    <scope>NUCLEOTIDE SEQUENCE [LARGE SCALE GENOMIC DNA]</scope>
    <source>
        <strain evidence="6 7">FBCC735</strain>
    </source>
</reference>
<protein>
    <submittedName>
        <fullName evidence="6">Serine/threonine-protein kinase SRPK</fullName>
    </submittedName>
</protein>
<dbReference type="STRING" id="154538.A0A1M2V5T8"/>
<dbReference type="PANTHER" id="PTHR24055">
    <property type="entry name" value="MITOGEN-ACTIVATED PROTEIN KINASE"/>
    <property type="match status" value="1"/>
</dbReference>
<keyword evidence="3 4" id="KW-0067">ATP-binding</keyword>
<dbReference type="GO" id="GO:0004674">
    <property type="term" value="F:protein serine/threonine kinase activity"/>
    <property type="evidence" value="ECO:0007669"/>
    <property type="project" value="UniProtKB-KW"/>
</dbReference>
<keyword evidence="6" id="KW-0418">Kinase</keyword>
<keyword evidence="1" id="KW-0723">Serine/threonine-protein kinase</keyword>
<evidence type="ECO:0000313" key="7">
    <source>
        <dbReference type="Proteomes" id="UP000184267"/>
    </source>
</evidence>
<keyword evidence="7" id="KW-1185">Reference proteome</keyword>
<dbReference type="PROSITE" id="PS50011">
    <property type="entry name" value="PROTEIN_KINASE_DOM"/>
    <property type="match status" value="1"/>
</dbReference>
<accession>A0A1M2V5T8</accession>
<name>A0A1M2V5T8_TRAPU</name>
<dbReference type="Proteomes" id="UP000184267">
    <property type="component" value="Unassembled WGS sequence"/>
</dbReference>
<dbReference type="Pfam" id="PF00069">
    <property type="entry name" value="Pkinase"/>
    <property type="match status" value="1"/>
</dbReference>
<dbReference type="Gene3D" id="3.30.200.20">
    <property type="entry name" value="Phosphorylase Kinase, domain 1"/>
    <property type="match status" value="1"/>
</dbReference>
<dbReference type="EMBL" id="MNAD01001640">
    <property type="protein sequence ID" value="OJT02961.1"/>
    <property type="molecule type" value="Genomic_DNA"/>
</dbReference>
<dbReference type="PROSITE" id="PS00107">
    <property type="entry name" value="PROTEIN_KINASE_ATP"/>
    <property type="match status" value="1"/>
</dbReference>